<keyword evidence="1" id="KW-0472">Membrane</keyword>
<evidence type="ECO:0000313" key="2">
    <source>
        <dbReference type="EMBL" id="GAA2910442.1"/>
    </source>
</evidence>
<gene>
    <name evidence="2" type="ORF">GCM10010517_76930</name>
</gene>
<keyword evidence="1" id="KW-1133">Transmembrane helix</keyword>
<accession>A0ABP6IUV4</accession>
<keyword evidence="3" id="KW-1185">Reference proteome</keyword>
<keyword evidence="1" id="KW-0812">Transmembrane</keyword>
<proteinExistence type="predicted"/>
<comment type="caution">
    <text evidence="2">The sequence shown here is derived from an EMBL/GenBank/DDBJ whole genome shotgun (WGS) entry which is preliminary data.</text>
</comment>
<evidence type="ECO:0000256" key="1">
    <source>
        <dbReference type="SAM" id="Phobius"/>
    </source>
</evidence>
<dbReference type="RefSeq" id="WP_344981777.1">
    <property type="nucleotide sequence ID" value="NZ_BAAAVI010000104.1"/>
</dbReference>
<dbReference type="Proteomes" id="UP001500831">
    <property type="component" value="Unassembled WGS sequence"/>
</dbReference>
<sequence length="55" mass="5780">MDTERPRLARLDGVGGRGVLHGALFLTTGAVILVVSLVAAVSSWLWGPGGRHRCP</sequence>
<feature type="transmembrane region" description="Helical" evidence="1">
    <location>
        <begin position="20"/>
        <end position="46"/>
    </location>
</feature>
<evidence type="ECO:0000313" key="3">
    <source>
        <dbReference type="Proteomes" id="UP001500831"/>
    </source>
</evidence>
<organism evidence="2 3">
    <name type="scientific">Streptosporangium fragile</name>
    <dbReference type="NCBI Taxonomy" id="46186"/>
    <lineage>
        <taxon>Bacteria</taxon>
        <taxon>Bacillati</taxon>
        <taxon>Actinomycetota</taxon>
        <taxon>Actinomycetes</taxon>
        <taxon>Streptosporangiales</taxon>
        <taxon>Streptosporangiaceae</taxon>
        <taxon>Streptosporangium</taxon>
    </lineage>
</organism>
<dbReference type="EMBL" id="BAAAVI010000104">
    <property type="protein sequence ID" value="GAA2910442.1"/>
    <property type="molecule type" value="Genomic_DNA"/>
</dbReference>
<name>A0ABP6IUV4_9ACTN</name>
<reference evidence="3" key="1">
    <citation type="journal article" date="2019" name="Int. J. Syst. Evol. Microbiol.">
        <title>The Global Catalogue of Microorganisms (GCM) 10K type strain sequencing project: providing services to taxonomists for standard genome sequencing and annotation.</title>
        <authorList>
            <consortium name="The Broad Institute Genomics Platform"/>
            <consortium name="The Broad Institute Genome Sequencing Center for Infectious Disease"/>
            <person name="Wu L."/>
            <person name="Ma J."/>
        </authorList>
    </citation>
    <scope>NUCLEOTIDE SEQUENCE [LARGE SCALE GENOMIC DNA]</scope>
    <source>
        <strain evidence="3">JCM 6242</strain>
    </source>
</reference>
<protein>
    <submittedName>
        <fullName evidence="2">Uncharacterized protein</fullName>
    </submittedName>
</protein>